<evidence type="ECO:0000313" key="1">
    <source>
        <dbReference type="EMBL" id="KPH55671.1"/>
    </source>
</evidence>
<dbReference type="RefSeq" id="WP_054198132.1">
    <property type="nucleotide sequence ID" value="NZ_JNOC01000035.1"/>
</dbReference>
<dbReference type="Proteomes" id="UP000037997">
    <property type="component" value="Unassembled WGS sequence"/>
</dbReference>
<dbReference type="AlphaFoldDB" id="A0A0N0LTA1"/>
<evidence type="ECO:0000313" key="2">
    <source>
        <dbReference type="Proteomes" id="UP000037997"/>
    </source>
</evidence>
<dbReference type="Gene3D" id="3.90.1150.10">
    <property type="entry name" value="Aspartate Aminotransferase, domain 1"/>
    <property type="match status" value="1"/>
</dbReference>
<comment type="caution">
    <text evidence="1">The sequence shown here is derived from an EMBL/GenBank/DDBJ whole genome shotgun (WGS) entry which is preliminary data.</text>
</comment>
<protein>
    <submittedName>
        <fullName evidence="1">NifS protein</fullName>
    </submittedName>
</protein>
<dbReference type="PATRIC" id="fig|35818.11.peg.1497"/>
<name>A0A0N0LTA1_9HELI</name>
<sequence>MLDYLQNPPINSELMQKLIASKQPNYLAITPNASEKIWRENQALSNYLGCKIARPFSFNLESFYFLLTKLTLKYKVAVVLSSHQMLYGAYLSLKERDSIIPLIPDKKSGQICIKEALEKGAECFVVPYLNEDILTSNFHLDKELKEVFSIWDISYALALRLPLPQNANLLLANGENLGLMRPFGVMLSKEAELGEFALYLEIENLYQVFLEAIKKQEIPSSNQAEKFYLALKEILGDDCYAFFETPNNTLSLGLQGIKARNLIQSLIFDGISMINGQECLFGFSKPSFVLQMMGYTEQKARELLSLSFKKENCNIEWLAEKISQKYRQIRLLQG</sequence>
<reference evidence="1 2" key="1">
    <citation type="submission" date="2014-06" db="EMBL/GenBank/DDBJ databases">
        <title>Helicobacter pullorum isolates in fresh chicken meat - phenotypic and genotypic features.</title>
        <authorList>
            <person name="Borges V."/>
            <person name="Santos A."/>
            <person name="Correia C.B."/>
            <person name="Saraiva M."/>
            <person name="Menard A."/>
            <person name="Vieira L."/>
            <person name="Sampaio D.A."/>
            <person name="Gomes J.P."/>
            <person name="Oleastro M."/>
        </authorList>
    </citation>
    <scope>NUCLEOTIDE SEQUENCE [LARGE SCALE GENOMIC DNA]</scope>
    <source>
        <strain evidence="1 2">229334/12</strain>
    </source>
</reference>
<proteinExistence type="predicted"/>
<dbReference type="STRING" id="35818.HPU229336_02765"/>
<accession>A0A0N0LTA1</accession>
<dbReference type="EMBL" id="JNOC01000035">
    <property type="protein sequence ID" value="KPH55671.1"/>
    <property type="molecule type" value="Genomic_DNA"/>
</dbReference>
<gene>
    <name evidence="1" type="ORF">HPU229334_07580</name>
</gene>
<dbReference type="InterPro" id="IPR015422">
    <property type="entry name" value="PyrdxlP-dep_Trfase_small"/>
</dbReference>
<organism evidence="1 2">
    <name type="scientific">Helicobacter pullorum</name>
    <dbReference type="NCBI Taxonomy" id="35818"/>
    <lineage>
        <taxon>Bacteria</taxon>
        <taxon>Pseudomonadati</taxon>
        <taxon>Campylobacterota</taxon>
        <taxon>Epsilonproteobacteria</taxon>
        <taxon>Campylobacterales</taxon>
        <taxon>Helicobacteraceae</taxon>
        <taxon>Helicobacter</taxon>
    </lineage>
</organism>